<accession>A0A9X3SFD5</accession>
<dbReference type="SMART" id="SM00089">
    <property type="entry name" value="PKD"/>
    <property type="match status" value="1"/>
</dbReference>
<dbReference type="InterPro" id="IPR035986">
    <property type="entry name" value="PKD_dom_sf"/>
</dbReference>
<dbReference type="Pfam" id="PF18911">
    <property type="entry name" value="PKD_4"/>
    <property type="match status" value="1"/>
</dbReference>
<feature type="region of interest" description="Disordered" evidence="1">
    <location>
        <begin position="690"/>
        <end position="713"/>
    </location>
</feature>
<evidence type="ECO:0000256" key="2">
    <source>
        <dbReference type="SAM" id="SignalP"/>
    </source>
</evidence>
<evidence type="ECO:0000256" key="1">
    <source>
        <dbReference type="SAM" id="MobiDB-lite"/>
    </source>
</evidence>
<dbReference type="AlphaFoldDB" id="A0A9X3SFD5"/>
<evidence type="ECO:0000259" key="3">
    <source>
        <dbReference type="PROSITE" id="PS50093"/>
    </source>
</evidence>
<keyword evidence="2" id="KW-0732">Signal</keyword>
<feature type="chain" id="PRO_5040848869" evidence="2">
    <location>
        <begin position="24"/>
        <end position="713"/>
    </location>
</feature>
<dbReference type="CDD" id="cd00146">
    <property type="entry name" value="PKD"/>
    <property type="match status" value="1"/>
</dbReference>
<dbReference type="SUPFAM" id="SSF49299">
    <property type="entry name" value="PKD domain"/>
    <property type="match status" value="1"/>
</dbReference>
<dbReference type="InterPro" id="IPR012938">
    <property type="entry name" value="Glc/Sorbosone_DH"/>
</dbReference>
<evidence type="ECO:0000313" key="5">
    <source>
        <dbReference type="Proteomes" id="UP001147653"/>
    </source>
</evidence>
<dbReference type="GO" id="GO:0005975">
    <property type="term" value="P:carbohydrate metabolic process"/>
    <property type="evidence" value="ECO:0007669"/>
    <property type="project" value="UniProtKB-ARBA"/>
</dbReference>
<dbReference type="InterPro" id="IPR022409">
    <property type="entry name" value="PKD/Chitinase_dom"/>
</dbReference>
<dbReference type="SUPFAM" id="SSF50952">
    <property type="entry name" value="Soluble quinoprotein glucose dehydrogenase"/>
    <property type="match status" value="1"/>
</dbReference>
<sequence>MRKQAIAALLTLGCVGIPAAAQAQETPAPTPTPQPGAEKFEKVTLNDFPGEPMNLAVLPDGRVLHTARTGEVRIHDPKSGRNVLAVRFEVYSHDEEGLQSVAINPRTFAKDKWVYAYYSPPQNTPADNPATPGFNEGDAPDDGPLATFQPFKGVIRLSRFKLKGSRIDVGTEQKIIDVPVDRGQCCHVGGNIEFDNAGNLYLSTGDDTNPFFSDGYSPLDDSPNRNPVFDARRSAGNTNDLRGKILRITPKTGKPGYTVPKGNLFPKGKAKTKPEIFAMGLRNPYRFGIDPKSGTLYVGDYSPDAEKPDPARGPAGHGRWIIIKEAANYGWPYCVTPTLTYNDFDFATKTSGLKFDCKAGPTNDSAYNTGLTKLPPVARPDIWYSYVLSPHFPQLEVKGPEGNGGIAPMGGPAYEPIKGNKSVFRFPNSYAGKPLFYEWTRDYIKMIELNKVGRVDEIDGFAPFVDNPMDVEWGPDGSLYVLEYGDGYFAENPDAQLSKINYVRGNRSPVVKVAASVHGGRAPLAVQFSSVGTTDPDGDKLTYAWDFDADGKVDSSAPNPGYTYTKNGEYRATVKVTDQTKRTASADVRILVGNQEPVLELVTTPKANDPAAPFQFGQTITYEVKVTDDAVVDCTKVTVAYILGHERHGHPQSSSVGCTGQITVPLDAGHAGAANLSAILGASYTDAGADGQPGLTGTTQVQFTPPAPPHGGN</sequence>
<evidence type="ECO:0000313" key="4">
    <source>
        <dbReference type="EMBL" id="MDA0181382.1"/>
    </source>
</evidence>
<dbReference type="EMBL" id="JAPDDP010000021">
    <property type="protein sequence ID" value="MDA0181382.1"/>
    <property type="molecule type" value="Genomic_DNA"/>
</dbReference>
<gene>
    <name evidence="4" type="ORF">OJ997_13840</name>
</gene>
<feature type="signal peptide" evidence="2">
    <location>
        <begin position="1"/>
        <end position="23"/>
    </location>
</feature>
<dbReference type="PANTHER" id="PTHR19328">
    <property type="entry name" value="HEDGEHOG-INTERACTING PROTEIN"/>
    <property type="match status" value="1"/>
</dbReference>
<protein>
    <submittedName>
        <fullName evidence="4">PQQ-dependent sugar dehydrogenase</fullName>
    </submittedName>
</protein>
<dbReference type="InterPro" id="IPR000601">
    <property type="entry name" value="PKD_dom"/>
</dbReference>
<dbReference type="PROSITE" id="PS50093">
    <property type="entry name" value="PKD"/>
    <property type="match status" value="1"/>
</dbReference>
<dbReference type="Gene3D" id="2.60.40.10">
    <property type="entry name" value="Immunoglobulins"/>
    <property type="match status" value="1"/>
</dbReference>
<name>A0A9X3SFD5_9ACTN</name>
<dbReference type="InterPro" id="IPR013783">
    <property type="entry name" value="Ig-like_fold"/>
</dbReference>
<dbReference type="PANTHER" id="PTHR19328:SF75">
    <property type="entry name" value="ALDOSE SUGAR DEHYDROGENASE YLII"/>
    <property type="match status" value="1"/>
</dbReference>
<dbReference type="Gene3D" id="2.120.10.30">
    <property type="entry name" value="TolB, C-terminal domain"/>
    <property type="match status" value="1"/>
</dbReference>
<dbReference type="InterPro" id="IPR011041">
    <property type="entry name" value="Quinoprot_gluc/sorb_DH_b-prop"/>
</dbReference>
<dbReference type="Pfam" id="PF07995">
    <property type="entry name" value="GSDH"/>
    <property type="match status" value="1"/>
</dbReference>
<keyword evidence="5" id="KW-1185">Reference proteome</keyword>
<comment type="caution">
    <text evidence="4">The sequence shown here is derived from an EMBL/GenBank/DDBJ whole genome shotgun (WGS) entry which is preliminary data.</text>
</comment>
<reference evidence="4" key="1">
    <citation type="submission" date="2022-10" db="EMBL/GenBank/DDBJ databases">
        <title>The WGS of Solirubrobacter phytolaccae KCTC 29190.</title>
        <authorList>
            <person name="Jiang Z."/>
        </authorList>
    </citation>
    <scope>NUCLEOTIDE SEQUENCE</scope>
    <source>
        <strain evidence="4">KCTC 29190</strain>
    </source>
</reference>
<dbReference type="RefSeq" id="WP_270025697.1">
    <property type="nucleotide sequence ID" value="NZ_JAPDDP010000021.1"/>
</dbReference>
<proteinExistence type="predicted"/>
<organism evidence="4 5">
    <name type="scientific">Solirubrobacter phytolaccae</name>
    <dbReference type="NCBI Taxonomy" id="1404360"/>
    <lineage>
        <taxon>Bacteria</taxon>
        <taxon>Bacillati</taxon>
        <taxon>Actinomycetota</taxon>
        <taxon>Thermoleophilia</taxon>
        <taxon>Solirubrobacterales</taxon>
        <taxon>Solirubrobacteraceae</taxon>
        <taxon>Solirubrobacter</taxon>
    </lineage>
</organism>
<dbReference type="InterPro" id="IPR011042">
    <property type="entry name" value="6-blade_b-propeller_TolB-like"/>
</dbReference>
<dbReference type="Proteomes" id="UP001147653">
    <property type="component" value="Unassembled WGS sequence"/>
</dbReference>
<feature type="domain" description="PKD" evidence="3">
    <location>
        <begin position="509"/>
        <end position="592"/>
    </location>
</feature>